<evidence type="ECO:0000313" key="1">
    <source>
        <dbReference type="EMBL" id="CAI6373405.1"/>
    </source>
</evidence>
<proteinExistence type="predicted"/>
<gene>
    <name evidence="1" type="ORF">MEUPH1_LOCUS27162</name>
</gene>
<reference evidence="1 2" key="1">
    <citation type="submission" date="2023-01" db="EMBL/GenBank/DDBJ databases">
        <authorList>
            <person name="Whitehead M."/>
        </authorList>
    </citation>
    <scope>NUCLEOTIDE SEQUENCE [LARGE SCALE GENOMIC DNA]</scope>
</reference>
<keyword evidence="2" id="KW-1185">Reference proteome</keyword>
<dbReference type="EMBL" id="CARXXK010001096">
    <property type="protein sequence ID" value="CAI6373405.1"/>
    <property type="molecule type" value="Genomic_DNA"/>
</dbReference>
<comment type="caution">
    <text evidence="1">The sequence shown here is derived from an EMBL/GenBank/DDBJ whole genome shotgun (WGS) entry which is preliminary data.</text>
</comment>
<dbReference type="Proteomes" id="UP001160148">
    <property type="component" value="Unassembled WGS sequence"/>
</dbReference>
<protein>
    <submittedName>
        <fullName evidence="1">Uncharacterized protein</fullName>
    </submittedName>
</protein>
<accession>A0AAV0XXU2</accession>
<dbReference type="InterPro" id="IPR036691">
    <property type="entry name" value="Endo/exonu/phosph_ase_sf"/>
</dbReference>
<organism evidence="1 2">
    <name type="scientific">Macrosiphum euphorbiae</name>
    <name type="common">potato aphid</name>
    <dbReference type="NCBI Taxonomy" id="13131"/>
    <lineage>
        <taxon>Eukaryota</taxon>
        <taxon>Metazoa</taxon>
        <taxon>Ecdysozoa</taxon>
        <taxon>Arthropoda</taxon>
        <taxon>Hexapoda</taxon>
        <taxon>Insecta</taxon>
        <taxon>Pterygota</taxon>
        <taxon>Neoptera</taxon>
        <taxon>Paraneoptera</taxon>
        <taxon>Hemiptera</taxon>
        <taxon>Sternorrhyncha</taxon>
        <taxon>Aphidomorpha</taxon>
        <taxon>Aphidoidea</taxon>
        <taxon>Aphididae</taxon>
        <taxon>Macrosiphini</taxon>
        <taxon>Macrosiphum</taxon>
    </lineage>
</organism>
<name>A0AAV0XXU2_9HEMI</name>
<dbReference type="Gene3D" id="3.60.10.10">
    <property type="entry name" value="Endonuclease/exonuclease/phosphatase"/>
    <property type="match status" value="1"/>
</dbReference>
<sequence length="111" mass="12535">MINIMQINMDGGRNAQDPLMATASERGADVLIVSEAYRCGTEEEGWFPDTSSRAAVFIANPTIQVREIGRRDTDGFRWVALDEITIYSCYWSPNTDYTLFVDFLDRLEGSV</sequence>
<dbReference type="AlphaFoldDB" id="A0AAV0XXU2"/>
<dbReference type="SUPFAM" id="SSF56219">
    <property type="entry name" value="DNase I-like"/>
    <property type="match status" value="1"/>
</dbReference>
<evidence type="ECO:0000313" key="2">
    <source>
        <dbReference type="Proteomes" id="UP001160148"/>
    </source>
</evidence>